<protein>
    <recommendedName>
        <fullName evidence="1">CopG-like ribbon-helix-helix domain-containing protein</fullName>
    </recommendedName>
</protein>
<evidence type="ECO:0000313" key="2">
    <source>
        <dbReference type="EMBL" id="HFN00095.1"/>
    </source>
</evidence>
<accession>A0A7C3PHH0</accession>
<dbReference type="InterPro" id="IPR012869">
    <property type="entry name" value="RHH_5"/>
</dbReference>
<organism evidence="2">
    <name type="scientific">Oscillatoriales cyanobacterium SpSt-418</name>
    <dbReference type="NCBI Taxonomy" id="2282169"/>
    <lineage>
        <taxon>Bacteria</taxon>
        <taxon>Bacillati</taxon>
        <taxon>Cyanobacteriota</taxon>
        <taxon>Cyanophyceae</taxon>
        <taxon>Oscillatoriophycideae</taxon>
        <taxon>Oscillatoriales</taxon>
    </lineage>
</organism>
<feature type="domain" description="CopG-like ribbon-helix-helix" evidence="1">
    <location>
        <begin position="16"/>
        <end position="52"/>
    </location>
</feature>
<sequence>MLTSVKHYSDVTTDLERITAYVDPEVKKGLEEWAKKEQRSLSNLAAVLLTNAYRNYEKQQSQNHENSQ</sequence>
<dbReference type="AlphaFoldDB" id="A0A7C3PHH0"/>
<dbReference type="Pfam" id="PF07878">
    <property type="entry name" value="RHH_5"/>
    <property type="match status" value="1"/>
</dbReference>
<dbReference type="GO" id="GO:0006355">
    <property type="term" value="P:regulation of DNA-templated transcription"/>
    <property type="evidence" value="ECO:0007669"/>
    <property type="project" value="InterPro"/>
</dbReference>
<reference evidence="2" key="1">
    <citation type="journal article" date="2020" name="mSystems">
        <title>Genome- and Community-Level Interaction Insights into Carbon Utilization and Element Cycling Functions of Hydrothermarchaeota in Hydrothermal Sediment.</title>
        <authorList>
            <person name="Zhou Z."/>
            <person name="Liu Y."/>
            <person name="Xu W."/>
            <person name="Pan J."/>
            <person name="Luo Z.H."/>
            <person name="Li M."/>
        </authorList>
    </citation>
    <scope>NUCLEOTIDE SEQUENCE [LARGE SCALE GENOMIC DNA]</scope>
    <source>
        <strain evidence="2">SpSt-418</strain>
    </source>
</reference>
<comment type="caution">
    <text evidence="2">The sequence shown here is derived from an EMBL/GenBank/DDBJ whole genome shotgun (WGS) entry which is preliminary data.</text>
</comment>
<dbReference type="SUPFAM" id="SSF47598">
    <property type="entry name" value="Ribbon-helix-helix"/>
    <property type="match status" value="1"/>
</dbReference>
<dbReference type="InterPro" id="IPR010985">
    <property type="entry name" value="Ribbon_hlx_hlx"/>
</dbReference>
<gene>
    <name evidence="2" type="ORF">ENR64_20520</name>
</gene>
<proteinExistence type="predicted"/>
<name>A0A7C3PHH0_9CYAN</name>
<dbReference type="EMBL" id="DSRU01000291">
    <property type="protein sequence ID" value="HFN00095.1"/>
    <property type="molecule type" value="Genomic_DNA"/>
</dbReference>
<evidence type="ECO:0000259" key="1">
    <source>
        <dbReference type="Pfam" id="PF07878"/>
    </source>
</evidence>